<evidence type="ECO:0000256" key="1">
    <source>
        <dbReference type="ARBA" id="ARBA00022801"/>
    </source>
</evidence>
<dbReference type="SUPFAM" id="SSF52499">
    <property type="entry name" value="Isochorismatase-like hydrolases"/>
    <property type="match status" value="1"/>
</dbReference>
<evidence type="ECO:0000313" key="4">
    <source>
        <dbReference type="Proteomes" id="UP000523821"/>
    </source>
</evidence>
<dbReference type="AlphaFoldDB" id="A0A7W9CU40"/>
<dbReference type="InterPro" id="IPR050272">
    <property type="entry name" value="Isochorismatase-like_hydrls"/>
</dbReference>
<dbReference type="PANTHER" id="PTHR43540">
    <property type="entry name" value="PEROXYUREIDOACRYLATE/UREIDOACRYLATE AMIDOHYDROLASE-RELATED"/>
    <property type="match status" value="1"/>
</dbReference>
<reference evidence="3 4" key="1">
    <citation type="submission" date="2020-08" db="EMBL/GenBank/DDBJ databases">
        <title>Genomic Encyclopedia of Type Strains, Phase IV (KMG-IV): sequencing the most valuable type-strain genomes for metagenomic binning, comparative biology and taxonomic classification.</title>
        <authorList>
            <person name="Goeker M."/>
        </authorList>
    </citation>
    <scope>NUCLEOTIDE SEQUENCE [LARGE SCALE GENOMIC DNA]</scope>
    <source>
        <strain evidence="3 4">DSM 16268</strain>
    </source>
</reference>
<dbReference type="InterPro" id="IPR000868">
    <property type="entry name" value="Isochorismatase-like_dom"/>
</dbReference>
<sequence>MAPTTIGKGRETWTVGPDRVDLAGGRPPARCVALAAEPVEIAFDPGRSAIVVVDMQNAFCAPGGLAHSLGADLAPVRAPIAPLRRLLPIARRAGLPVVWVNWGLRPDQADLPPATLYPFLYGGRGPGLGGALPEGRGPVLEKGSWSAAVVDELAPQPQDIAVDKVRVSGFWNTPLDAILRNLDIRTLFFAGVNVDICVYHTLADASFLGYGCVLLADGCGATSPDFCVEATLFNVKRAFGFVAATEALAGALEGQASA</sequence>
<feature type="domain" description="Isochorismatase-like" evidence="2">
    <location>
        <begin position="48"/>
        <end position="246"/>
    </location>
</feature>
<keyword evidence="1" id="KW-0378">Hydrolase</keyword>
<dbReference type="Proteomes" id="UP000523821">
    <property type="component" value="Unassembled WGS sequence"/>
</dbReference>
<gene>
    <name evidence="3" type="ORF">GGQ63_000455</name>
</gene>
<evidence type="ECO:0000313" key="3">
    <source>
        <dbReference type="EMBL" id="MBB5751412.1"/>
    </source>
</evidence>
<dbReference type="PANTHER" id="PTHR43540:SF9">
    <property type="entry name" value="FAMILY HYDROLASE, PUTATIVE (AFU_ORTHOLOGUE AFUA_2G08700)-RELATED"/>
    <property type="match status" value="1"/>
</dbReference>
<comment type="caution">
    <text evidence="3">The sequence shown here is derived from an EMBL/GenBank/DDBJ whole genome shotgun (WGS) entry which is preliminary data.</text>
</comment>
<dbReference type="GO" id="GO:0016787">
    <property type="term" value="F:hydrolase activity"/>
    <property type="evidence" value="ECO:0007669"/>
    <property type="project" value="UniProtKB-KW"/>
</dbReference>
<organism evidence="3 4">
    <name type="scientific">Prosthecomicrobium pneumaticum</name>
    <dbReference type="NCBI Taxonomy" id="81895"/>
    <lineage>
        <taxon>Bacteria</taxon>
        <taxon>Pseudomonadati</taxon>
        <taxon>Pseudomonadota</taxon>
        <taxon>Alphaproteobacteria</taxon>
        <taxon>Hyphomicrobiales</taxon>
        <taxon>Kaistiaceae</taxon>
        <taxon>Prosthecomicrobium</taxon>
    </lineage>
</organism>
<protein>
    <submittedName>
        <fullName evidence="3">Nicotinamidase-related amidase</fullName>
    </submittedName>
</protein>
<name>A0A7W9CU40_9HYPH</name>
<dbReference type="Pfam" id="PF00857">
    <property type="entry name" value="Isochorismatase"/>
    <property type="match status" value="1"/>
</dbReference>
<accession>A0A7W9CU40</accession>
<keyword evidence="4" id="KW-1185">Reference proteome</keyword>
<dbReference type="EMBL" id="JACHOO010000001">
    <property type="protein sequence ID" value="MBB5751412.1"/>
    <property type="molecule type" value="Genomic_DNA"/>
</dbReference>
<dbReference type="CDD" id="cd00431">
    <property type="entry name" value="cysteine_hydrolases"/>
    <property type="match status" value="1"/>
</dbReference>
<dbReference type="InterPro" id="IPR036380">
    <property type="entry name" value="Isochorismatase-like_sf"/>
</dbReference>
<proteinExistence type="predicted"/>
<dbReference type="RefSeq" id="WP_183852055.1">
    <property type="nucleotide sequence ID" value="NZ_JACHOO010000001.1"/>
</dbReference>
<dbReference type="Gene3D" id="3.40.50.850">
    <property type="entry name" value="Isochorismatase-like"/>
    <property type="match status" value="1"/>
</dbReference>
<evidence type="ECO:0000259" key="2">
    <source>
        <dbReference type="Pfam" id="PF00857"/>
    </source>
</evidence>